<organism evidence="3 4">
    <name type="scientific">Marinimicrococcus flavescens</name>
    <dbReference type="NCBI Taxonomy" id="3031815"/>
    <lineage>
        <taxon>Bacteria</taxon>
        <taxon>Pseudomonadati</taxon>
        <taxon>Pseudomonadota</taxon>
        <taxon>Alphaproteobacteria</taxon>
        <taxon>Geminicoccales</taxon>
        <taxon>Geminicoccaceae</taxon>
        <taxon>Marinimicrococcus</taxon>
    </lineage>
</organism>
<keyword evidence="1" id="KW-0472">Membrane</keyword>
<evidence type="ECO:0000259" key="2">
    <source>
        <dbReference type="Pfam" id="PF09835"/>
    </source>
</evidence>
<feature type="domain" description="DUF2062" evidence="2">
    <location>
        <begin position="27"/>
        <end position="171"/>
    </location>
</feature>
<evidence type="ECO:0000256" key="1">
    <source>
        <dbReference type="SAM" id="Phobius"/>
    </source>
</evidence>
<dbReference type="RefSeq" id="WP_327788700.1">
    <property type="nucleotide sequence ID" value="NZ_JARGEQ010000082.1"/>
</dbReference>
<gene>
    <name evidence="3" type="ORF">PZ740_07775</name>
</gene>
<dbReference type="AlphaFoldDB" id="A0AAP3V1G0"/>
<name>A0AAP3V1G0_9PROT</name>
<dbReference type="Pfam" id="PF09835">
    <property type="entry name" value="DUF2062"/>
    <property type="match status" value="1"/>
</dbReference>
<sequence>MILRRRRQPSWPERLREWIWPRAGWTRVGRYFYARIQRLQGTPHSIAAGLACGAAASCTPFIGFHFLLGFALAFLVRGSYLAAAFGTVVGNPWTFPFIWAGTFKLGSLMLGGGTGAEAAPHDLLAAGAFFSRLETLLIPMTVGSLPVALVVALILYLPLVRLFGVLQEARRRRLASRRSAAGTV</sequence>
<keyword evidence="4" id="KW-1185">Reference proteome</keyword>
<dbReference type="EMBL" id="JARGEQ010000082">
    <property type="protein sequence ID" value="MDF1586283.1"/>
    <property type="molecule type" value="Genomic_DNA"/>
</dbReference>
<dbReference type="InterPro" id="IPR018639">
    <property type="entry name" value="DUF2062"/>
</dbReference>
<reference evidence="3 4" key="1">
    <citation type="submission" date="2023-03" db="EMBL/GenBank/DDBJ databases">
        <title>YIM 152171 draft genome.</title>
        <authorList>
            <person name="Yang Z."/>
        </authorList>
    </citation>
    <scope>NUCLEOTIDE SEQUENCE [LARGE SCALE GENOMIC DNA]</scope>
    <source>
        <strain evidence="3 4">YIM 152171</strain>
    </source>
</reference>
<feature type="transmembrane region" description="Helical" evidence="1">
    <location>
        <begin position="136"/>
        <end position="163"/>
    </location>
</feature>
<evidence type="ECO:0000313" key="3">
    <source>
        <dbReference type="EMBL" id="MDF1586283.1"/>
    </source>
</evidence>
<dbReference type="Proteomes" id="UP001301140">
    <property type="component" value="Unassembled WGS sequence"/>
</dbReference>
<comment type="caution">
    <text evidence="3">The sequence shown here is derived from an EMBL/GenBank/DDBJ whole genome shotgun (WGS) entry which is preliminary data.</text>
</comment>
<protein>
    <submittedName>
        <fullName evidence="3">DUF2062 domain-containing protein</fullName>
    </submittedName>
</protein>
<keyword evidence="1" id="KW-1133">Transmembrane helix</keyword>
<evidence type="ECO:0000313" key="4">
    <source>
        <dbReference type="Proteomes" id="UP001301140"/>
    </source>
</evidence>
<proteinExistence type="predicted"/>
<accession>A0AAP3V1G0</accession>
<dbReference type="PANTHER" id="PTHR40547:SF1">
    <property type="entry name" value="SLL0298 PROTEIN"/>
    <property type="match status" value="1"/>
</dbReference>
<feature type="transmembrane region" description="Helical" evidence="1">
    <location>
        <begin position="45"/>
        <end position="64"/>
    </location>
</feature>
<keyword evidence="1" id="KW-0812">Transmembrane</keyword>
<dbReference type="PANTHER" id="PTHR40547">
    <property type="entry name" value="SLL0298 PROTEIN"/>
    <property type="match status" value="1"/>
</dbReference>